<feature type="compositionally biased region" description="Basic and acidic residues" evidence="7">
    <location>
        <begin position="191"/>
        <end position="205"/>
    </location>
</feature>
<name>F2U0V0_SALR5</name>
<dbReference type="PANTHER" id="PTHR12307">
    <property type="entry name" value="PROTEIN PHOSPHATASE 1 REGULATORY SUBUNIT"/>
    <property type="match status" value="1"/>
</dbReference>
<keyword evidence="5" id="KW-0833">Ubl conjugation pathway</keyword>
<gene>
    <name evidence="10" type="ORF">PTSG_01115</name>
</gene>
<dbReference type="PROSITE" id="PS51873">
    <property type="entry name" value="TRIAD"/>
    <property type="match status" value="1"/>
</dbReference>
<dbReference type="KEGG" id="sre:PTSG_01115"/>
<dbReference type="Gene3D" id="3.30.40.10">
    <property type="entry name" value="Zinc/RING finger domain, C3HC4 (zinc finger)"/>
    <property type="match status" value="1"/>
</dbReference>
<dbReference type="GO" id="GO:0000164">
    <property type="term" value="C:protein phosphatase type 1 complex"/>
    <property type="evidence" value="ECO:0007669"/>
    <property type="project" value="TreeGrafter"/>
</dbReference>
<evidence type="ECO:0000256" key="7">
    <source>
        <dbReference type="SAM" id="MobiDB-lite"/>
    </source>
</evidence>
<dbReference type="GO" id="GO:0008157">
    <property type="term" value="F:protein phosphatase 1 binding"/>
    <property type="evidence" value="ECO:0007669"/>
    <property type="project" value="TreeGrafter"/>
</dbReference>
<keyword evidence="11" id="KW-1185">Reference proteome</keyword>
<dbReference type="GO" id="GO:0008270">
    <property type="term" value="F:zinc ion binding"/>
    <property type="evidence" value="ECO:0007669"/>
    <property type="project" value="UniProtKB-KW"/>
</dbReference>
<dbReference type="EMBL" id="GL832958">
    <property type="protein sequence ID" value="EGD80524.1"/>
    <property type="molecule type" value="Genomic_DNA"/>
</dbReference>
<evidence type="ECO:0000256" key="3">
    <source>
        <dbReference type="ARBA" id="ARBA00022737"/>
    </source>
</evidence>
<evidence type="ECO:0000259" key="8">
    <source>
        <dbReference type="PROSITE" id="PS51159"/>
    </source>
</evidence>
<keyword evidence="3" id="KW-0677">Repeat</keyword>
<sequence>MEQHKSDDKTMAHCHSEGRSDVSDERMQDAQQQEQQQAAIEAQLAAMKQMLSRLMGVQAKAEEKLANLQTAATAATQADRPEADTTTATAATTADTMTTATTTTPTAAADECSATSTRSATPEVGDRDEDAHVKRAEADEAEEAGEGGMVVREAEAESNDTVLAEEEEQRETGAHVQSGEEADLTQGEAQENEKSTEERNEKQEKDDEEEKLGVCPVFTNALVCLNRAWTPRQDRVVDFAVNFLGKDSVTLLIAVRNVAPKKHVFVRYTDDAWATYSDAKATQVGIRKSTTSDAAELQYMTFSADVVFAPHVHEVELCICYRAGEQTHWNNNDEMNYKLSIIGVDASAQSMLLESVNGHKGECEHCTTVVSKNGECPVCLTPDTLLYPSVHSWASEHWVTQGCGHSACRECLANWYRVQVLDGARVIRCIAPDCDLQVKPPDVHVVDVLLGALFVMNQRTSHEGHFKDMMQDSELACWLNDNARKCPSCAVAVERETGCNEMLCHCGARFCYECGESLEGGTCLCSEY</sequence>
<evidence type="ECO:0000259" key="9">
    <source>
        <dbReference type="PROSITE" id="PS51873"/>
    </source>
</evidence>
<organism evidence="11">
    <name type="scientific">Salpingoeca rosetta (strain ATCC 50818 / BSB-021)</name>
    <dbReference type="NCBI Taxonomy" id="946362"/>
    <lineage>
        <taxon>Eukaryota</taxon>
        <taxon>Choanoflagellata</taxon>
        <taxon>Craspedida</taxon>
        <taxon>Salpingoecidae</taxon>
        <taxon>Salpingoeca</taxon>
    </lineage>
</organism>
<dbReference type="InterPro" id="IPR013083">
    <property type="entry name" value="Znf_RING/FYVE/PHD"/>
</dbReference>
<dbReference type="eggNOG" id="KOG3986">
    <property type="taxonomic scope" value="Eukaryota"/>
</dbReference>
<evidence type="ECO:0000256" key="1">
    <source>
        <dbReference type="ARBA" id="ARBA00022679"/>
    </source>
</evidence>
<dbReference type="STRING" id="946362.F2U0V0"/>
<feature type="region of interest" description="Disordered" evidence="7">
    <location>
        <begin position="1"/>
        <end position="37"/>
    </location>
</feature>
<proteinExistence type="predicted"/>
<dbReference type="SUPFAM" id="SSF57850">
    <property type="entry name" value="RING/U-box"/>
    <property type="match status" value="2"/>
</dbReference>
<feature type="region of interest" description="Disordered" evidence="7">
    <location>
        <begin position="70"/>
        <end position="210"/>
    </location>
</feature>
<feature type="compositionally biased region" description="Basic and acidic residues" evidence="7">
    <location>
        <begin position="129"/>
        <end position="138"/>
    </location>
</feature>
<evidence type="ECO:0000256" key="6">
    <source>
        <dbReference type="ARBA" id="ARBA00022833"/>
    </source>
</evidence>
<accession>F2U0V0</accession>
<dbReference type="InterPro" id="IPR050782">
    <property type="entry name" value="PP1_regulatory_subunit_3"/>
</dbReference>
<dbReference type="Gene3D" id="1.20.120.1750">
    <property type="match status" value="1"/>
</dbReference>
<keyword evidence="6" id="KW-0862">Zinc</keyword>
<reference evidence="10" key="1">
    <citation type="submission" date="2009-08" db="EMBL/GenBank/DDBJ databases">
        <title>Annotation of Salpingoeca rosetta.</title>
        <authorList>
            <consortium name="The Broad Institute Genome Sequencing Platform"/>
            <person name="Russ C."/>
            <person name="Cuomo C."/>
            <person name="Burger G."/>
            <person name="Gray M.W."/>
            <person name="Holland P.W.H."/>
            <person name="King N."/>
            <person name="Lang F.B.F."/>
            <person name="Roger A.J."/>
            <person name="Ruiz-Trillo I."/>
            <person name="Young S.K."/>
            <person name="Zeng Q."/>
            <person name="Gargeya S."/>
            <person name="Alvarado L."/>
            <person name="Berlin A."/>
            <person name="Chapman S.B."/>
            <person name="Chen Z."/>
            <person name="Freedman E."/>
            <person name="Gellesch M."/>
            <person name="Goldberg J."/>
            <person name="Griggs A."/>
            <person name="Gujja S."/>
            <person name="Heilman E."/>
            <person name="Heiman D."/>
            <person name="Howarth C."/>
            <person name="Mehta T."/>
            <person name="Neiman D."/>
            <person name="Pearson M."/>
            <person name="Roberts A."/>
            <person name="Saif S."/>
            <person name="Shea T."/>
            <person name="Shenoy N."/>
            <person name="Sisk P."/>
            <person name="Stolte C."/>
            <person name="Sykes S."/>
            <person name="White J."/>
            <person name="Yandava C."/>
            <person name="Haas B."/>
            <person name="Nusbaum C."/>
            <person name="Birren B."/>
        </authorList>
    </citation>
    <scope>NUCLEOTIDE SEQUENCE [LARGE SCALE GENOMIC DNA]</scope>
    <source>
        <strain evidence="10">ATCC 50818</strain>
    </source>
</reference>
<evidence type="ECO:0008006" key="12">
    <source>
        <dbReference type="Google" id="ProtNLM"/>
    </source>
</evidence>
<dbReference type="PANTHER" id="PTHR12307:SF36">
    <property type="entry name" value="GLYCOGEN-BINDING SUBUNIT 76A"/>
    <property type="match status" value="1"/>
</dbReference>
<dbReference type="GO" id="GO:2001069">
    <property type="term" value="F:glycogen binding"/>
    <property type="evidence" value="ECO:0007669"/>
    <property type="project" value="TreeGrafter"/>
</dbReference>
<dbReference type="InParanoid" id="F2U0V0"/>
<dbReference type="InterPro" id="IPR044066">
    <property type="entry name" value="TRIAD_supradom"/>
</dbReference>
<keyword evidence="1" id="KW-0808">Transferase</keyword>
<feature type="compositionally biased region" description="Low complexity" evidence="7">
    <location>
        <begin position="70"/>
        <end position="110"/>
    </location>
</feature>
<evidence type="ECO:0000256" key="2">
    <source>
        <dbReference type="ARBA" id="ARBA00022723"/>
    </source>
</evidence>
<protein>
    <recommendedName>
        <fullName evidence="12">CBM21 domain-containing protein</fullName>
    </recommendedName>
</protein>
<dbReference type="CDD" id="cd22584">
    <property type="entry name" value="Rcat_RBR_unk"/>
    <property type="match status" value="1"/>
</dbReference>
<dbReference type="GO" id="GO:0005979">
    <property type="term" value="P:regulation of glycogen biosynthetic process"/>
    <property type="evidence" value="ECO:0007669"/>
    <property type="project" value="TreeGrafter"/>
</dbReference>
<feature type="domain" description="CBM21" evidence="8">
    <location>
        <begin position="229"/>
        <end position="340"/>
    </location>
</feature>
<dbReference type="RefSeq" id="XP_004997085.1">
    <property type="nucleotide sequence ID" value="XM_004997028.1"/>
</dbReference>
<dbReference type="OrthoDB" id="1431934at2759"/>
<feature type="compositionally biased region" description="Basic and acidic residues" evidence="7">
    <location>
        <begin position="1"/>
        <end position="28"/>
    </location>
</feature>
<evidence type="ECO:0000313" key="11">
    <source>
        <dbReference type="Proteomes" id="UP000007799"/>
    </source>
</evidence>
<evidence type="ECO:0000313" key="10">
    <source>
        <dbReference type="EMBL" id="EGD80524.1"/>
    </source>
</evidence>
<evidence type="ECO:0000256" key="4">
    <source>
        <dbReference type="ARBA" id="ARBA00022771"/>
    </source>
</evidence>
<keyword evidence="4" id="KW-0863">Zinc-finger</keyword>
<dbReference type="Pfam" id="PF03370">
    <property type="entry name" value="CBM_21"/>
    <property type="match status" value="1"/>
</dbReference>
<keyword evidence="2" id="KW-0479">Metal-binding</keyword>
<dbReference type="AlphaFoldDB" id="F2U0V0"/>
<dbReference type="Proteomes" id="UP000007799">
    <property type="component" value="Unassembled WGS sequence"/>
</dbReference>
<dbReference type="Gene3D" id="2.60.40.2440">
    <property type="entry name" value="Carbohydrate binding type-21 domain"/>
    <property type="match status" value="1"/>
</dbReference>
<dbReference type="InterPro" id="IPR038175">
    <property type="entry name" value="CBM21_dom_sf"/>
</dbReference>
<dbReference type="Pfam" id="PF26200">
    <property type="entry name" value="Rcat_RNF216"/>
    <property type="match status" value="1"/>
</dbReference>
<dbReference type="GeneID" id="16077680"/>
<dbReference type="PROSITE" id="PS51159">
    <property type="entry name" value="CBM21"/>
    <property type="match status" value="1"/>
</dbReference>
<dbReference type="GO" id="GO:0016740">
    <property type="term" value="F:transferase activity"/>
    <property type="evidence" value="ECO:0007669"/>
    <property type="project" value="UniProtKB-KW"/>
</dbReference>
<feature type="domain" description="RING-type" evidence="9">
    <location>
        <begin position="372"/>
        <end position="528"/>
    </location>
</feature>
<dbReference type="InterPro" id="IPR005036">
    <property type="entry name" value="CBM21_dom"/>
</dbReference>
<evidence type="ECO:0000256" key="5">
    <source>
        <dbReference type="ARBA" id="ARBA00022786"/>
    </source>
</evidence>